<dbReference type="InterPro" id="IPR005586">
    <property type="entry name" value="ABC_trans_aux"/>
</dbReference>
<evidence type="ECO:0000259" key="1">
    <source>
        <dbReference type="Pfam" id="PF03886"/>
    </source>
</evidence>
<comment type="caution">
    <text evidence="2">The sequence shown here is derived from an EMBL/GenBank/DDBJ whole genome shotgun (WGS) entry which is preliminary data.</text>
</comment>
<organism evidence="2 3">
    <name type="scientific">Pseudothauera nasutitermitis</name>
    <dbReference type="NCBI Taxonomy" id="2565930"/>
    <lineage>
        <taxon>Bacteria</taxon>
        <taxon>Pseudomonadati</taxon>
        <taxon>Pseudomonadota</taxon>
        <taxon>Betaproteobacteria</taxon>
        <taxon>Rhodocyclales</taxon>
        <taxon>Zoogloeaceae</taxon>
        <taxon>Pseudothauera</taxon>
    </lineage>
</organism>
<reference evidence="2 3" key="1">
    <citation type="submission" date="2019-04" db="EMBL/GenBank/DDBJ databases">
        <title>Azoarcus nasutitermitis sp. nov. isolated from termite nest.</title>
        <authorList>
            <person name="Lin S.-Y."/>
            <person name="Hameed A."/>
            <person name="Hsu Y.-H."/>
            <person name="Young C.-C."/>
        </authorList>
    </citation>
    <scope>NUCLEOTIDE SEQUENCE [LARGE SCALE GENOMIC DNA]</scope>
    <source>
        <strain evidence="2 3">CC-YHH838</strain>
    </source>
</reference>
<protein>
    <submittedName>
        <fullName evidence="2">ABC transporter</fullName>
    </submittedName>
</protein>
<dbReference type="Gene3D" id="3.40.50.10610">
    <property type="entry name" value="ABC-type transport auxiliary lipoprotein component"/>
    <property type="match status" value="1"/>
</dbReference>
<feature type="domain" description="ABC-type transport auxiliary lipoprotein component" evidence="1">
    <location>
        <begin position="38"/>
        <end position="196"/>
    </location>
</feature>
<keyword evidence="3" id="KW-1185">Reference proteome</keyword>
<gene>
    <name evidence="2" type="ORF">E6C76_14290</name>
</gene>
<evidence type="ECO:0000313" key="2">
    <source>
        <dbReference type="EMBL" id="THF63753.1"/>
    </source>
</evidence>
<dbReference type="SUPFAM" id="SSF159594">
    <property type="entry name" value="XCC0632-like"/>
    <property type="match status" value="1"/>
</dbReference>
<dbReference type="Pfam" id="PF03886">
    <property type="entry name" value="ABC_trans_aux"/>
    <property type="match status" value="1"/>
</dbReference>
<dbReference type="AlphaFoldDB" id="A0A4V3WBM0"/>
<proteinExistence type="predicted"/>
<evidence type="ECO:0000313" key="3">
    <source>
        <dbReference type="Proteomes" id="UP000308430"/>
    </source>
</evidence>
<sequence length="211" mass="22781">MSPTSDRQRRPAAPIALLASALLTACSVLPRAEPIDLYLLPASATAAAEADPVDFALRINRPESSRHLAGQRIVVQPEGDRVSIYKGASWSDPAPVLVRNRLLDAFRADGRIAALSSDERALYADLELDSDLRAFQSEYRDGTPEAVIRLDVRLVAPATRRILASRSFEVRQPAAGTGVPEVVRAFGEAGDALSARLVSWTLEQAAAQRGR</sequence>
<dbReference type="Proteomes" id="UP000308430">
    <property type="component" value="Unassembled WGS sequence"/>
</dbReference>
<dbReference type="OrthoDB" id="5795476at2"/>
<dbReference type="EMBL" id="SSOC01000005">
    <property type="protein sequence ID" value="THF63753.1"/>
    <property type="molecule type" value="Genomic_DNA"/>
</dbReference>
<accession>A0A4V3WBM0</accession>
<dbReference type="PROSITE" id="PS51257">
    <property type="entry name" value="PROKAR_LIPOPROTEIN"/>
    <property type="match status" value="1"/>
</dbReference>
<dbReference type="RefSeq" id="WP_136348914.1">
    <property type="nucleotide sequence ID" value="NZ_SSOC01000005.1"/>
</dbReference>
<name>A0A4V3WBM0_9RHOO</name>